<feature type="region of interest" description="Disordered" evidence="1">
    <location>
        <begin position="306"/>
        <end position="336"/>
    </location>
</feature>
<dbReference type="OrthoDB" id="1898655at2759"/>
<dbReference type="InterPro" id="IPR021916">
    <property type="entry name" value="DUF3527"/>
</dbReference>
<keyword evidence="2" id="KW-1185">Reference proteome</keyword>
<reference evidence="3 4" key="1">
    <citation type="submission" date="2025-04" db="UniProtKB">
        <authorList>
            <consortium name="RefSeq"/>
        </authorList>
    </citation>
    <scope>IDENTIFICATION</scope>
    <source>
        <tissue evidence="3 4">Leaves</tissue>
    </source>
</reference>
<sequence length="922" mass="102608">MEYPSELKSNSSNRQAIGTSEKPLLPQTCQGIKLQGRLKPEKPILSCHDFQHEITNNPKEFPPKSSENIRKQQSGRKAMEEDELVKFMSNLPSYLERGENLKEKALNVGVLDWTSLEKWHYSNKQIPGESSRYWQSCSSTSRSFSTDGSSSLSSKHHSRSPARPRRRRPSLQYHLMASPIEGHSPSHDVKAFRRNFGNFQDLNPAKNNILSGQGKFIRTDQPSCNPVIKPEEYKRKDSGTKINQESGFIGNNRNYEAASCTNLKTKIQDGEIKKRVEKLRQTNSIGMDHDVNAKPETAVHILPKDLPQKHHSRMSQSSYSTASLSRKSAEASRRSFTERSKEIFHAELSSIPHSCPLPCEVDNEHSYLKQTCIKAAESVNFLSDTSSPMPWSAKVGISSSRSRNYGEKQTILTPINRINQPLKGLDVNINKSMDEKVQSSSPFRRFNIGLGKISKSFSSKEGLDTQHMSSTYTLSKSGSKKIGASTYLDMSNNDKLTATGRARSSPLRRLLDPLLKPKAASCHHLVEPLQGESISTDRTAKNSSKQFDSQAVYAGKPKLDTTVQAFLRVAIKNGQPLITFAVNNDSDILAAKVKKLSISRKGDYNLIYTFFTIQEVKKKNGSWINQGGRSKGKGPDYIPNVVAQMKAYDSEFSNLIGQPCMDHFSTREFVLFSVDLKQADHQTCDFQPNNELAAVVVKIPKSINKTPIGDGCKSNNRNDLLGVGSKECGMGCYYSTGGHVQKLPFNGTRNFVTPTVILPSGVHSLPSKGGPSSLIERWKTGGLCDCGGWDLGCKLRVLSDQNHINNKLDSSKACSITDKIQLFCQDDVQVILPFFSLAPLKDGIYSVEFNSSLSILQAFSICIAVLDSKKPCELSKPRDSVKEKTWEETRLTQSDRIRTPNRIEVVPARYASFPPLSPVGRV</sequence>
<feature type="region of interest" description="Disordered" evidence="1">
    <location>
        <begin position="55"/>
        <end position="78"/>
    </location>
</feature>
<evidence type="ECO:0000313" key="3">
    <source>
        <dbReference type="RefSeq" id="XP_018837613.2"/>
    </source>
</evidence>
<organism evidence="2 3">
    <name type="scientific">Juglans regia</name>
    <name type="common">English walnut</name>
    <dbReference type="NCBI Taxonomy" id="51240"/>
    <lineage>
        <taxon>Eukaryota</taxon>
        <taxon>Viridiplantae</taxon>
        <taxon>Streptophyta</taxon>
        <taxon>Embryophyta</taxon>
        <taxon>Tracheophyta</taxon>
        <taxon>Spermatophyta</taxon>
        <taxon>Magnoliopsida</taxon>
        <taxon>eudicotyledons</taxon>
        <taxon>Gunneridae</taxon>
        <taxon>Pentapetalae</taxon>
        <taxon>rosids</taxon>
        <taxon>fabids</taxon>
        <taxon>Fagales</taxon>
        <taxon>Juglandaceae</taxon>
        <taxon>Juglans</taxon>
    </lineage>
</organism>
<dbReference type="Proteomes" id="UP000235220">
    <property type="component" value="Chromosome 5"/>
</dbReference>
<evidence type="ECO:0000313" key="2">
    <source>
        <dbReference type="Proteomes" id="UP000235220"/>
    </source>
</evidence>
<evidence type="ECO:0000256" key="1">
    <source>
        <dbReference type="SAM" id="MobiDB-lite"/>
    </source>
</evidence>
<dbReference type="RefSeq" id="XP_018837613.2">
    <property type="nucleotide sequence ID" value="XM_018982068.2"/>
</dbReference>
<dbReference type="RefSeq" id="XP_035546190.1">
    <property type="nucleotide sequence ID" value="XM_035690297.1"/>
</dbReference>
<feature type="compositionally biased region" description="Basic residues" evidence="1">
    <location>
        <begin position="154"/>
        <end position="169"/>
    </location>
</feature>
<dbReference type="Gramene" id="Jr05_07820_p1">
    <property type="protein sequence ID" value="cds.Jr05_07820_p1"/>
    <property type="gene ID" value="Jr05_07820"/>
</dbReference>
<feature type="compositionally biased region" description="Basic and acidic residues" evidence="1">
    <location>
        <begin position="327"/>
        <end position="336"/>
    </location>
</feature>
<feature type="region of interest" description="Disordered" evidence="1">
    <location>
        <begin position="1"/>
        <end position="25"/>
    </location>
</feature>
<dbReference type="PANTHER" id="PTHR31390:SF4">
    <property type="entry name" value="DUF3527 DOMAIN-CONTAINING PROTEIN"/>
    <property type="match status" value="1"/>
</dbReference>
<dbReference type="PANTHER" id="PTHR31390">
    <property type="entry name" value="EXPRESSED PROTEIN"/>
    <property type="match status" value="1"/>
</dbReference>
<name>A0A2I4G138_JUGRE</name>
<feature type="compositionally biased region" description="Polar residues" evidence="1">
    <location>
        <begin position="314"/>
        <end position="326"/>
    </location>
</feature>
<feature type="region of interest" description="Disordered" evidence="1">
    <location>
        <begin position="144"/>
        <end position="170"/>
    </location>
</feature>
<dbReference type="GeneID" id="109003779"/>
<accession>A0A2I4G138</accession>
<proteinExistence type="predicted"/>
<feature type="compositionally biased region" description="Polar residues" evidence="1">
    <location>
        <begin position="7"/>
        <end position="18"/>
    </location>
</feature>
<feature type="compositionally biased region" description="Low complexity" evidence="1">
    <location>
        <begin position="144"/>
        <end position="153"/>
    </location>
</feature>
<gene>
    <name evidence="3 4" type="primary">LOC109003779</name>
</gene>
<dbReference type="AlphaFoldDB" id="A0A2I4G138"/>
<evidence type="ECO:0000313" key="4">
    <source>
        <dbReference type="RefSeq" id="XP_035546190.1"/>
    </source>
</evidence>
<dbReference type="KEGG" id="jre:109003779"/>
<protein>
    <submittedName>
        <fullName evidence="3 4">Uncharacterized protein LOC109003779 isoform X1</fullName>
    </submittedName>
</protein>
<dbReference type="Pfam" id="PF12043">
    <property type="entry name" value="DUF3527"/>
    <property type="match status" value="2"/>
</dbReference>